<keyword evidence="1" id="KW-0496">Mitochondrion</keyword>
<protein>
    <submittedName>
        <fullName evidence="1">Uncharacterized protein</fullName>
    </submittedName>
</protein>
<organism evidence="1">
    <name type="scientific">Vermamoeba vermiformis</name>
    <name type="common">Amoeba</name>
    <name type="synonym">Hartmannella vermiformis</name>
    <dbReference type="NCBI Taxonomy" id="5778"/>
    <lineage>
        <taxon>Eukaryota</taxon>
        <taxon>Amoebozoa</taxon>
        <taxon>Tubulinea</taxon>
        <taxon>Echinamoebida</taxon>
        <taxon>Vermamoeba</taxon>
    </lineage>
</organism>
<proteinExistence type="predicted"/>
<name>A0A0K1HQ10_VERVE</name>
<gene>
    <name evidence="1" type="primary">ORF179</name>
    <name evidence="1" type="ORF">AB846_4</name>
</gene>
<evidence type="ECO:0000313" key="1">
    <source>
        <dbReference type="EMBL" id="AKT93933.1"/>
    </source>
</evidence>
<sequence length="184" mass="20646">MKFFINKSSLAPKADALSSGQLKFLLINSPFSVILNNYKSKLISLNTLRVLIMSNNGFTYHPNKNVKTRAFSEFNTVLSSDVLNGLVVFAFFNQYADLNRFLIKLNSTSELSSISYFSVLSSGHLVTKTFLDQSFISDKTGSVLPTAKLIFACNKILFDNTFQVFNYSLNKINFVLNAYIKSIS</sequence>
<reference evidence="1" key="1">
    <citation type="journal article" date="2015" name="J. Eukaryot. Microbiol.">
        <title>Uncovering Cryptic Diversity in Two Amoebozoan Species Using Complete Mitochondrial Genome Sequences.</title>
        <authorList>
            <person name="Fucikova K."/>
            <person name="Lahr D.J."/>
        </authorList>
    </citation>
    <scope>NUCLEOTIDE SEQUENCE</scope>
    <source>
        <strain evidence="1">BCP-EM3VF21-2</strain>
    </source>
</reference>
<dbReference type="EMBL" id="KT185627">
    <property type="protein sequence ID" value="AKT93933.1"/>
    <property type="molecule type" value="Genomic_DNA"/>
</dbReference>
<geneLocation type="mitochondrion" evidence="1"/>
<accession>A0A0K1HQ10</accession>
<dbReference type="AlphaFoldDB" id="A0A0K1HQ10"/>